<proteinExistence type="predicted"/>
<evidence type="ECO:0000313" key="3">
    <source>
        <dbReference type="Proteomes" id="UP001254848"/>
    </source>
</evidence>
<dbReference type="RefSeq" id="WP_413779195.1">
    <property type="nucleotide sequence ID" value="NZ_JAUOZS010000001.1"/>
</dbReference>
<evidence type="ECO:0000256" key="1">
    <source>
        <dbReference type="SAM" id="MobiDB-lite"/>
    </source>
</evidence>
<sequence>MIDSLTTLQTTLKTTPSDPDLVLTQTYKAVINGETLKAPIRPASQQPQGSPKGGAPGTTATVRQEIDLTNIVKRLELDAEKKRRVNWELGLGAGVHNGKAYGIVSIQRNYRPDRGVELEVHLAPGLKGTEVKHKWMY</sequence>
<accession>A0ABU3NV20</accession>
<comment type="caution">
    <text evidence="2">The sequence shown here is derived from an EMBL/GenBank/DDBJ whole genome shotgun (WGS) entry which is preliminary data.</text>
</comment>
<evidence type="ECO:0000313" key="2">
    <source>
        <dbReference type="EMBL" id="MDT8900659.1"/>
    </source>
</evidence>
<gene>
    <name evidence="2" type="ORF">Q4T40_05315</name>
</gene>
<feature type="region of interest" description="Disordered" evidence="1">
    <location>
        <begin position="38"/>
        <end position="62"/>
    </location>
</feature>
<reference evidence="2 3" key="1">
    <citation type="submission" date="2023-07" db="EMBL/GenBank/DDBJ databases">
        <title>The novel representative of Negativicutes class, Anaeroselena agilis gen. nov. sp. nov.</title>
        <authorList>
            <person name="Prokofeva M.I."/>
            <person name="Elcheninov A.G."/>
            <person name="Klyukina A."/>
            <person name="Kublanov I.V."/>
            <person name="Frolov E.N."/>
            <person name="Podosokorskaya O.A."/>
        </authorList>
    </citation>
    <scope>NUCLEOTIDE SEQUENCE [LARGE SCALE GENOMIC DNA]</scope>
    <source>
        <strain evidence="2 3">4137-cl</strain>
    </source>
</reference>
<protein>
    <submittedName>
        <fullName evidence="2">Uncharacterized protein</fullName>
    </submittedName>
</protein>
<name>A0ABU3NV20_9FIRM</name>
<dbReference type="EMBL" id="JAUOZS010000001">
    <property type="protein sequence ID" value="MDT8900659.1"/>
    <property type="molecule type" value="Genomic_DNA"/>
</dbReference>
<organism evidence="2 3">
    <name type="scientific">Anaeroselena agilis</name>
    <dbReference type="NCBI Taxonomy" id="3063788"/>
    <lineage>
        <taxon>Bacteria</taxon>
        <taxon>Bacillati</taxon>
        <taxon>Bacillota</taxon>
        <taxon>Negativicutes</taxon>
        <taxon>Acetonemataceae</taxon>
        <taxon>Anaeroselena</taxon>
    </lineage>
</organism>
<keyword evidence="3" id="KW-1185">Reference proteome</keyword>
<dbReference type="Proteomes" id="UP001254848">
    <property type="component" value="Unassembled WGS sequence"/>
</dbReference>